<keyword evidence="2" id="KW-1185">Reference proteome</keyword>
<protein>
    <submittedName>
        <fullName evidence="1">Uncharacterized protein</fullName>
    </submittedName>
</protein>
<dbReference type="AlphaFoldDB" id="A0A8X6YT07"/>
<dbReference type="Proteomes" id="UP000886998">
    <property type="component" value="Unassembled WGS sequence"/>
</dbReference>
<accession>A0A8X6YT07</accession>
<proteinExistence type="predicted"/>
<feature type="non-terminal residue" evidence="1">
    <location>
        <position position="51"/>
    </location>
</feature>
<reference evidence="1" key="1">
    <citation type="submission" date="2020-08" db="EMBL/GenBank/DDBJ databases">
        <title>Multicomponent nature underlies the extraordinary mechanical properties of spider dragline silk.</title>
        <authorList>
            <person name="Kono N."/>
            <person name="Nakamura H."/>
            <person name="Mori M."/>
            <person name="Yoshida Y."/>
            <person name="Ohtoshi R."/>
            <person name="Malay A.D."/>
            <person name="Moran D.A.P."/>
            <person name="Tomita M."/>
            <person name="Numata K."/>
            <person name="Arakawa K."/>
        </authorList>
    </citation>
    <scope>NUCLEOTIDE SEQUENCE</scope>
</reference>
<gene>
    <name evidence="1" type="ORF">TNIN_129021</name>
</gene>
<evidence type="ECO:0000313" key="1">
    <source>
        <dbReference type="EMBL" id="GFY77903.1"/>
    </source>
</evidence>
<comment type="caution">
    <text evidence="1">The sequence shown here is derived from an EMBL/GenBank/DDBJ whole genome shotgun (WGS) entry which is preliminary data.</text>
</comment>
<name>A0A8X6YT07_9ARAC</name>
<organism evidence="1 2">
    <name type="scientific">Trichonephila inaurata madagascariensis</name>
    <dbReference type="NCBI Taxonomy" id="2747483"/>
    <lineage>
        <taxon>Eukaryota</taxon>
        <taxon>Metazoa</taxon>
        <taxon>Ecdysozoa</taxon>
        <taxon>Arthropoda</taxon>
        <taxon>Chelicerata</taxon>
        <taxon>Arachnida</taxon>
        <taxon>Araneae</taxon>
        <taxon>Araneomorphae</taxon>
        <taxon>Entelegynae</taxon>
        <taxon>Araneoidea</taxon>
        <taxon>Nephilidae</taxon>
        <taxon>Trichonephila</taxon>
        <taxon>Trichonephila inaurata</taxon>
    </lineage>
</organism>
<evidence type="ECO:0000313" key="2">
    <source>
        <dbReference type="Proteomes" id="UP000886998"/>
    </source>
</evidence>
<sequence length="51" mass="5979">MVRQFPSPQMEQFLGFMWLMQKKKEAERNVLPNIGHGYTRSRNSHLGTPFG</sequence>
<dbReference type="EMBL" id="BMAV01022702">
    <property type="protein sequence ID" value="GFY77903.1"/>
    <property type="molecule type" value="Genomic_DNA"/>
</dbReference>